<sequence>MIILGLILLLAAVIIGVVGVVDNSGSAHSLTNDFSVFGYEVTGSTGTLFLWGIIIGAVGMLGLSMLLAGARRTSRQARHARRELKATRRETVAGADEARPVAAPVQTAPVHNQRSWRHPFGGPSAGPTVAPH</sequence>
<dbReference type="RefSeq" id="WP_195000548.1">
    <property type="nucleotide sequence ID" value="NZ_JADLQN010000001.1"/>
</dbReference>
<organism evidence="3 4">
    <name type="scientific">Nocardia higoensis</name>
    <dbReference type="NCBI Taxonomy" id="228599"/>
    <lineage>
        <taxon>Bacteria</taxon>
        <taxon>Bacillati</taxon>
        <taxon>Actinomycetota</taxon>
        <taxon>Actinomycetes</taxon>
        <taxon>Mycobacteriales</taxon>
        <taxon>Nocardiaceae</taxon>
        <taxon>Nocardia</taxon>
    </lineage>
</organism>
<protein>
    <recommendedName>
        <fullName evidence="5">LapA family protein</fullName>
    </recommendedName>
</protein>
<evidence type="ECO:0000313" key="3">
    <source>
        <dbReference type="EMBL" id="MBF6353669.1"/>
    </source>
</evidence>
<dbReference type="Proteomes" id="UP000707731">
    <property type="component" value="Unassembled WGS sequence"/>
</dbReference>
<evidence type="ECO:0008006" key="5">
    <source>
        <dbReference type="Google" id="ProtNLM"/>
    </source>
</evidence>
<dbReference type="EMBL" id="JADLQN010000001">
    <property type="protein sequence ID" value="MBF6353669.1"/>
    <property type="molecule type" value="Genomic_DNA"/>
</dbReference>
<evidence type="ECO:0000313" key="4">
    <source>
        <dbReference type="Proteomes" id="UP000707731"/>
    </source>
</evidence>
<keyword evidence="4" id="KW-1185">Reference proteome</keyword>
<gene>
    <name evidence="3" type="ORF">IU449_03750</name>
</gene>
<feature type="transmembrane region" description="Helical" evidence="2">
    <location>
        <begin position="48"/>
        <end position="68"/>
    </location>
</feature>
<accession>A0ABS0D9W9</accession>
<keyword evidence="2" id="KW-0812">Transmembrane</keyword>
<keyword evidence="2" id="KW-1133">Transmembrane helix</keyword>
<evidence type="ECO:0000256" key="2">
    <source>
        <dbReference type="SAM" id="Phobius"/>
    </source>
</evidence>
<evidence type="ECO:0000256" key="1">
    <source>
        <dbReference type="SAM" id="MobiDB-lite"/>
    </source>
</evidence>
<feature type="region of interest" description="Disordered" evidence="1">
    <location>
        <begin position="77"/>
        <end position="132"/>
    </location>
</feature>
<feature type="compositionally biased region" description="Basic and acidic residues" evidence="1">
    <location>
        <begin position="83"/>
        <end position="99"/>
    </location>
</feature>
<keyword evidence="2" id="KW-0472">Membrane</keyword>
<name>A0ABS0D9W9_9NOCA</name>
<comment type="caution">
    <text evidence="3">The sequence shown here is derived from an EMBL/GenBank/DDBJ whole genome shotgun (WGS) entry which is preliminary data.</text>
</comment>
<proteinExistence type="predicted"/>
<reference evidence="3 4" key="1">
    <citation type="submission" date="2020-10" db="EMBL/GenBank/DDBJ databases">
        <title>Identification of Nocardia species via Next-generation sequencing and recognition of intraspecies genetic diversity.</title>
        <authorList>
            <person name="Li P."/>
            <person name="Li P."/>
            <person name="Lu B."/>
        </authorList>
    </citation>
    <scope>NUCLEOTIDE SEQUENCE [LARGE SCALE GENOMIC DNA]</scope>
    <source>
        <strain evidence="3 4">BJ06-0143</strain>
    </source>
</reference>